<sequence length="15" mass="1882">MMDPYQQAYYDLSKE</sequence>
<protein>
    <submittedName>
        <fullName evidence="2">Uncharacterized protein</fullName>
    </submittedName>
</protein>
<dbReference type="Proteomes" id="UP000887565">
    <property type="component" value="Unplaced"/>
</dbReference>
<organism evidence="1 2">
    <name type="scientific">Romanomermis culicivorax</name>
    <name type="common">Nematode worm</name>
    <dbReference type="NCBI Taxonomy" id="13658"/>
    <lineage>
        <taxon>Eukaryota</taxon>
        <taxon>Metazoa</taxon>
        <taxon>Ecdysozoa</taxon>
        <taxon>Nematoda</taxon>
        <taxon>Enoplea</taxon>
        <taxon>Dorylaimia</taxon>
        <taxon>Mermithida</taxon>
        <taxon>Mermithoidea</taxon>
        <taxon>Mermithidae</taxon>
        <taxon>Romanomermis</taxon>
    </lineage>
</organism>
<reference evidence="2" key="1">
    <citation type="submission" date="2022-11" db="UniProtKB">
        <authorList>
            <consortium name="WormBaseParasite"/>
        </authorList>
    </citation>
    <scope>IDENTIFICATION</scope>
</reference>
<proteinExistence type="predicted"/>
<evidence type="ECO:0000313" key="2">
    <source>
        <dbReference type="WBParaSite" id="nRc.2.0.1.t12653-RA"/>
    </source>
</evidence>
<keyword evidence="1" id="KW-1185">Reference proteome</keyword>
<name>A0A915IFS0_ROMCU</name>
<dbReference type="WBParaSite" id="nRc.2.0.1.t12653-RA">
    <property type="protein sequence ID" value="nRc.2.0.1.t12653-RA"/>
    <property type="gene ID" value="nRc.2.0.1.g12653"/>
</dbReference>
<accession>A0A915IFS0</accession>
<evidence type="ECO:0000313" key="1">
    <source>
        <dbReference type="Proteomes" id="UP000887565"/>
    </source>
</evidence>